<reference evidence="4 5" key="1">
    <citation type="submission" date="2017-04" db="EMBL/GenBank/DDBJ databases">
        <title>Unexpected and diverse lifestyles within the genus Limnohabitans.</title>
        <authorList>
            <person name="Kasalicky V."/>
            <person name="Mehrshad M."/>
            <person name="Andrei S.-A."/>
            <person name="Salcher M."/>
            <person name="Kratochvilova H."/>
            <person name="Simek K."/>
            <person name="Ghai R."/>
        </authorList>
    </citation>
    <scope>NUCLEOTIDE SEQUENCE [LARGE SCALE GENOMIC DNA]</scope>
    <source>
        <strain evidence="4 5">MWH-C5</strain>
    </source>
</reference>
<protein>
    <submittedName>
        <fullName evidence="4">Nucleotidyltransferase</fullName>
    </submittedName>
</protein>
<dbReference type="InterPro" id="IPR050065">
    <property type="entry name" value="GlmU-like"/>
</dbReference>
<feature type="domain" description="Nucleotidyl transferase" evidence="3">
    <location>
        <begin position="23"/>
        <end position="278"/>
    </location>
</feature>
<evidence type="ECO:0000256" key="2">
    <source>
        <dbReference type="ARBA" id="ARBA00022695"/>
    </source>
</evidence>
<proteinExistence type="predicted"/>
<dbReference type="InterPro" id="IPR005835">
    <property type="entry name" value="NTP_transferase_dom"/>
</dbReference>
<dbReference type="Gene3D" id="3.90.550.10">
    <property type="entry name" value="Spore Coat Polysaccharide Biosynthesis Protein SpsA, Chain A"/>
    <property type="match status" value="1"/>
</dbReference>
<evidence type="ECO:0000313" key="4">
    <source>
        <dbReference type="EMBL" id="PUE59388.1"/>
    </source>
</evidence>
<dbReference type="GO" id="GO:0016779">
    <property type="term" value="F:nucleotidyltransferase activity"/>
    <property type="evidence" value="ECO:0007669"/>
    <property type="project" value="UniProtKB-KW"/>
</dbReference>
<evidence type="ECO:0000259" key="3">
    <source>
        <dbReference type="Pfam" id="PF00483"/>
    </source>
</evidence>
<sequence>MTKHLISAPSTSPVGSASGLATGLLLAAGRGERMRPLTDATPKPLLPVRGQPLMQWAMQGLQRGGVENLVINTAWLGEQIPQHFGDVFDTNGLAPMHLQYSQEGVDFGGALETAGGIARALPQLADVFWVAAGDVFAPDFVFAPEAYARFTASPQLAHIWLVPNPEHNLGGDFGLSAEGLALNLPKLAVATTADAPVVAAAAARQEIPRYTFSTIALYKRAFFEAAWCPIPAGNPEGVKAPLAAMLRAAMDNGAVSASLFSGAWTDVGTPERLAALNAASVS</sequence>
<dbReference type="Pfam" id="PF00483">
    <property type="entry name" value="NTP_transferase"/>
    <property type="match status" value="1"/>
</dbReference>
<organism evidence="4 5">
    <name type="scientific">Limnohabitans curvus</name>
    <dbReference type="NCBI Taxonomy" id="323423"/>
    <lineage>
        <taxon>Bacteria</taxon>
        <taxon>Pseudomonadati</taxon>
        <taxon>Pseudomonadota</taxon>
        <taxon>Betaproteobacteria</taxon>
        <taxon>Burkholderiales</taxon>
        <taxon>Comamonadaceae</taxon>
        <taxon>Limnohabitans</taxon>
    </lineage>
</organism>
<dbReference type="EMBL" id="NESP01000001">
    <property type="protein sequence ID" value="PUE59388.1"/>
    <property type="molecule type" value="Genomic_DNA"/>
</dbReference>
<accession>A0A315ERC6</accession>
<keyword evidence="2" id="KW-0548">Nucleotidyltransferase</keyword>
<evidence type="ECO:0000256" key="1">
    <source>
        <dbReference type="ARBA" id="ARBA00022679"/>
    </source>
</evidence>
<name>A0A315ERC6_9BURK</name>
<evidence type="ECO:0000313" key="5">
    <source>
        <dbReference type="Proteomes" id="UP000251341"/>
    </source>
</evidence>
<dbReference type="CDD" id="cd06422">
    <property type="entry name" value="NTP_transferase_like_1"/>
    <property type="match status" value="1"/>
</dbReference>
<dbReference type="PANTHER" id="PTHR43584">
    <property type="entry name" value="NUCLEOTIDYL TRANSFERASE"/>
    <property type="match status" value="1"/>
</dbReference>
<comment type="caution">
    <text evidence="4">The sequence shown here is derived from an EMBL/GenBank/DDBJ whole genome shotgun (WGS) entry which is preliminary data.</text>
</comment>
<dbReference type="AlphaFoldDB" id="A0A315ERC6"/>
<dbReference type="RefSeq" id="WP_108359464.1">
    <property type="nucleotide sequence ID" value="NZ_NESP01000001.1"/>
</dbReference>
<gene>
    <name evidence="4" type="ORF">B9Z44_07295</name>
</gene>
<keyword evidence="5" id="KW-1185">Reference proteome</keyword>
<keyword evidence="1 4" id="KW-0808">Transferase</keyword>
<dbReference type="Proteomes" id="UP000251341">
    <property type="component" value="Unassembled WGS sequence"/>
</dbReference>
<dbReference type="SUPFAM" id="SSF53448">
    <property type="entry name" value="Nucleotide-diphospho-sugar transferases"/>
    <property type="match status" value="1"/>
</dbReference>
<dbReference type="PANTHER" id="PTHR43584:SF8">
    <property type="entry name" value="N-ACETYLMURAMATE ALPHA-1-PHOSPHATE URIDYLYLTRANSFERASE"/>
    <property type="match status" value="1"/>
</dbReference>
<dbReference type="InterPro" id="IPR029044">
    <property type="entry name" value="Nucleotide-diphossugar_trans"/>
</dbReference>